<organism evidence="1 2">
    <name type="scientific">Amborella trichopoda</name>
    <dbReference type="NCBI Taxonomy" id="13333"/>
    <lineage>
        <taxon>Eukaryota</taxon>
        <taxon>Viridiplantae</taxon>
        <taxon>Streptophyta</taxon>
        <taxon>Embryophyta</taxon>
        <taxon>Tracheophyta</taxon>
        <taxon>Spermatophyta</taxon>
        <taxon>Magnoliopsida</taxon>
        <taxon>Amborellales</taxon>
        <taxon>Amborellaceae</taxon>
        <taxon>Amborella</taxon>
    </lineage>
</organism>
<protein>
    <submittedName>
        <fullName evidence="1">Uncharacterized protein</fullName>
    </submittedName>
</protein>
<dbReference type="HOGENOM" id="CLU_2309886_0_0_1"/>
<evidence type="ECO:0000313" key="1">
    <source>
        <dbReference type="EMBL" id="ERN03930.1"/>
    </source>
</evidence>
<keyword evidence="2" id="KW-1185">Reference proteome</keyword>
<sequence length="100" mass="11065">MGSVVKNQRSSSPIPGSPMRRLCKAKALSVSRQVFLFSHATPMTSLFSSLREKLGLQKPEKLKPIHNSPRRCFCTTNALPLSTKTSLFSHTTPMGNPFFS</sequence>
<dbReference type="AlphaFoldDB" id="W1PAA0"/>
<name>W1PAA0_AMBTC</name>
<dbReference type="Proteomes" id="UP000017836">
    <property type="component" value="Unassembled WGS sequence"/>
</dbReference>
<dbReference type="EMBL" id="KI394317">
    <property type="protein sequence ID" value="ERN03930.1"/>
    <property type="molecule type" value="Genomic_DNA"/>
</dbReference>
<accession>W1PAA0</accession>
<reference evidence="2" key="1">
    <citation type="journal article" date="2013" name="Science">
        <title>The Amborella genome and the evolution of flowering plants.</title>
        <authorList>
            <consortium name="Amborella Genome Project"/>
        </authorList>
    </citation>
    <scope>NUCLEOTIDE SEQUENCE [LARGE SCALE GENOMIC DNA]</scope>
</reference>
<gene>
    <name evidence="1" type="ORF">AMTR_s00389p00010880</name>
</gene>
<proteinExistence type="predicted"/>
<dbReference type="Gramene" id="ERN03930">
    <property type="protein sequence ID" value="ERN03930"/>
    <property type="gene ID" value="AMTR_s00389p00010880"/>
</dbReference>
<evidence type="ECO:0000313" key="2">
    <source>
        <dbReference type="Proteomes" id="UP000017836"/>
    </source>
</evidence>